<dbReference type="EMBL" id="HBER01035090">
    <property type="protein sequence ID" value="CAD8542477.1"/>
    <property type="molecule type" value="Transcribed_RNA"/>
</dbReference>
<proteinExistence type="predicted"/>
<evidence type="ECO:0000313" key="1">
    <source>
        <dbReference type="EMBL" id="CAD8542477.1"/>
    </source>
</evidence>
<accession>A0A7S0NZJ8</accession>
<organism evidence="1">
    <name type="scientific">Calcidiscus leptoporus</name>
    <dbReference type="NCBI Taxonomy" id="127549"/>
    <lineage>
        <taxon>Eukaryota</taxon>
        <taxon>Haptista</taxon>
        <taxon>Haptophyta</taxon>
        <taxon>Prymnesiophyceae</taxon>
        <taxon>Coccolithales</taxon>
        <taxon>Calcidiscaceae</taxon>
        <taxon>Calcidiscus</taxon>
    </lineage>
</organism>
<protein>
    <submittedName>
        <fullName evidence="1">Uncharacterized protein</fullName>
    </submittedName>
</protein>
<dbReference type="AlphaFoldDB" id="A0A7S0NZJ8"/>
<sequence>MAVLGLEHTGHHLWEAMYGLLEEQGQMLPFEQPSNGLCTARDGINKGRAQCLTRLTQLVDLAAAWGHDSAKLMQLRQAFRADGQLLLASHAANRSIKANGLALCSYPCGHCGVQGAPHPELFRLVNPCRQPDATLYAAAAEAAKVDLRFVVTTRPALEVLRDDLSENSGFTLRRALLMQSQCRLLLEQLRRLDRRFYVCMAYSAPHMAVADVRNHTGLEITPALATRYHTAPKSKGKLTLMLWQQQLANDNRDFVSAVFRLQSCIHEIDQSCPNAKALPALSSLPSKSA</sequence>
<name>A0A7S0NZJ8_9EUKA</name>
<reference evidence="1" key="1">
    <citation type="submission" date="2021-01" db="EMBL/GenBank/DDBJ databases">
        <authorList>
            <person name="Corre E."/>
            <person name="Pelletier E."/>
            <person name="Niang G."/>
            <person name="Scheremetjew M."/>
            <person name="Finn R."/>
            <person name="Kale V."/>
            <person name="Holt S."/>
            <person name="Cochrane G."/>
            <person name="Meng A."/>
            <person name="Brown T."/>
            <person name="Cohen L."/>
        </authorList>
    </citation>
    <scope>NUCLEOTIDE SEQUENCE</scope>
    <source>
        <strain evidence="1">RCC1130</strain>
    </source>
</reference>
<gene>
    <name evidence="1" type="ORF">CLEP1334_LOCUS17763</name>
</gene>